<dbReference type="Proteomes" id="UP001241926">
    <property type="component" value="Unassembled WGS sequence"/>
</dbReference>
<feature type="compositionally biased region" description="Basic and acidic residues" evidence="1">
    <location>
        <begin position="219"/>
        <end position="230"/>
    </location>
</feature>
<dbReference type="EMBL" id="JASJUS010000013">
    <property type="protein sequence ID" value="MDL2077979.1"/>
    <property type="molecule type" value="Genomic_DNA"/>
</dbReference>
<proteinExistence type="predicted"/>
<dbReference type="InterPro" id="IPR045450">
    <property type="entry name" value="VMAP_C"/>
</dbReference>
<protein>
    <submittedName>
        <fullName evidence="5">Uncharacterized protein</fullName>
    </submittedName>
</protein>
<name>A0ABT7IZG3_9ACTN</name>
<evidence type="ECO:0000259" key="4">
    <source>
        <dbReference type="Pfam" id="PF20028"/>
    </source>
</evidence>
<dbReference type="Pfam" id="PF19956">
    <property type="entry name" value="EAD2"/>
    <property type="match status" value="1"/>
</dbReference>
<dbReference type="Pfam" id="PF19916">
    <property type="entry name" value="VMAP-M0"/>
    <property type="match status" value="1"/>
</dbReference>
<evidence type="ECO:0000259" key="3">
    <source>
        <dbReference type="Pfam" id="PF19956"/>
    </source>
</evidence>
<organism evidence="5 6">
    <name type="scientific">Streptomyces fuscus</name>
    <dbReference type="NCBI Taxonomy" id="3048495"/>
    <lineage>
        <taxon>Bacteria</taxon>
        <taxon>Bacillati</taxon>
        <taxon>Actinomycetota</taxon>
        <taxon>Actinomycetes</taxon>
        <taxon>Kitasatosporales</taxon>
        <taxon>Streptomycetaceae</taxon>
        <taxon>Streptomyces</taxon>
    </lineage>
</organism>
<sequence>MTGRELDAVELELIARIVEVLEEPSGGLLDDAARRFWRDRMNRQVEGLPQDTYPSPRLVFLSVVTACAERDRGLEPLIDVTRLVAPALERHLRPLIDEWRAYQAYRGRDWGPLREALERQPMDLSSLSGLFAAASEGRRRLPDHCGTPWAAFLNLADLNTPPDGTPPSIAFLHRLAQSPDLDPAAADAIHTWNAHLTDEWRLPVLPPPPETTALPAPESLEKPSPDEPRPPIRVYISIAPDHTPQRRRTPRYRVAAAVKFADSPALQREPETEAQEPVTRDRLKTRVAELLGRVAAACHDRSDPIALEFFLPVELLDEPVEWWDRDPARGFANPLLYAYRVTLHSLERVQRPEFHRAWRERHARWTQRQMNNGGSPHGPGRVHMCTQDPAVTGAQHLSRLDAVVGRDEDVVAMVMCEVPWKKDTLGGQEVNLALEHGVFVWIYHRAEGSPPQWRSAVEDAMGEVGLAGLPEHAHQWKTDTDADRPGAHDPAVVRSLVVLWDDPEQLLDGGPAAPAAFVGGIS</sequence>
<feature type="region of interest" description="Disordered" evidence="1">
    <location>
        <begin position="205"/>
        <end position="230"/>
    </location>
</feature>
<evidence type="ECO:0000313" key="6">
    <source>
        <dbReference type="Proteomes" id="UP001241926"/>
    </source>
</evidence>
<keyword evidence="6" id="KW-1185">Reference proteome</keyword>
<dbReference type="RefSeq" id="WP_285433241.1">
    <property type="nucleotide sequence ID" value="NZ_JASJUS010000013.1"/>
</dbReference>
<feature type="domain" description="Effector-associated" evidence="3">
    <location>
        <begin position="18"/>
        <end position="97"/>
    </location>
</feature>
<feature type="domain" description="vWA-MoxR associated protein middle region 0" evidence="2">
    <location>
        <begin position="106"/>
        <end position="203"/>
    </location>
</feature>
<dbReference type="InterPro" id="IPR045431">
    <property type="entry name" value="EAD2"/>
</dbReference>
<accession>A0ABT7IZG3</accession>
<reference evidence="5 6" key="1">
    <citation type="submission" date="2023-05" db="EMBL/GenBank/DDBJ databases">
        <title>Streptomyces fuscus sp. nov., a brown-black pigment producing actinomyces isolated from dry sand of Sea duck farm.</title>
        <authorList>
            <person name="Xie J."/>
            <person name="Shen N."/>
        </authorList>
    </citation>
    <scope>NUCLEOTIDE SEQUENCE [LARGE SCALE GENOMIC DNA]</scope>
    <source>
        <strain evidence="5 6">GXMU-J15</strain>
    </source>
</reference>
<evidence type="ECO:0000256" key="1">
    <source>
        <dbReference type="SAM" id="MobiDB-lite"/>
    </source>
</evidence>
<dbReference type="InterPro" id="IPR045555">
    <property type="entry name" value="VMAP-M0"/>
</dbReference>
<dbReference type="Pfam" id="PF20028">
    <property type="entry name" value="VMAP-C"/>
    <property type="match status" value="1"/>
</dbReference>
<feature type="domain" description="vWA-MoxR associated protein C-terminal" evidence="4">
    <location>
        <begin position="251"/>
        <end position="503"/>
    </location>
</feature>
<gene>
    <name evidence="5" type="ORF">QNN03_16215</name>
</gene>
<evidence type="ECO:0000259" key="2">
    <source>
        <dbReference type="Pfam" id="PF19916"/>
    </source>
</evidence>
<evidence type="ECO:0000313" key="5">
    <source>
        <dbReference type="EMBL" id="MDL2077979.1"/>
    </source>
</evidence>
<comment type="caution">
    <text evidence="5">The sequence shown here is derived from an EMBL/GenBank/DDBJ whole genome shotgun (WGS) entry which is preliminary data.</text>
</comment>